<evidence type="ECO:0000313" key="11">
    <source>
        <dbReference type="EMBL" id="ACV68868.1"/>
    </source>
</evidence>
<evidence type="ECO:0000256" key="6">
    <source>
        <dbReference type="ARBA" id="ARBA00023288"/>
    </source>
</evidence>
<feature type="domain" description="OmpA-like" evidence="10">
    <location>
        <begin position="84"/>
        <end position="199"/>
    </location>
</feature>
<dbReference type="AlphaFoldDB" id="C8X371"/>
<organism evidence="11 12">
    <name type="scientific">Desulfohalobium retbaense (strain ATCC 49708 / DSM 5692 / JCM 16813 / HR100)</name>
    <dbReference type="NCBI Taxonomy" id="485915"/>
    <lineage>
        <taxon>Bacteria</taxon>
        <taxon>Pseudomonadati</taxon>
        <taxon>Thermodesulfobacteriota</taxon>
        <taxon>Desulfovibrionia</taxon>
        <taxon>Desulfovibrionales</taxon>
        <taxon>Desulfohalobiaceae</taxon>
        <taxon>Desulfohalobium</taxon>
    </lineage>
</organism>
<dbReference type="EMBL" id="CP001734">
    <property type="protein sequence ID" value="ACV68868.1"/>
    <property type="molecule type" value="Genomic_DNA"/>
</dbReference>
<dbReference type="InterPro" id="IPR036737">
    <property type="entry name" value="OmpA-like_sf"/>
</dbReference>
<evidence type="ECO:0000256" key="2">
    <source>
        <dbReference type="ARBA" id="ARBA00022729"/>
    </source>
</evidence>
<evidence type="ECO:0000313" key="12">
    <source>
        <dbReference type="Proteomes" id="UP000001052"/>
    </source>
</evidence>
<accession>C8X371</accession>
<dbReference type="Proteomes" id="UP000001052">
    <property type="component" value="Chromosome"/>
</dbReference>
<gene>
    <name evidence="8" type="primary">pal</name>
    <name evidence="11" type="ordered locus">Dret_1584</name>
</gene>
<dbReference type="KEGG" id="drt:Dret_1584"/>
<comment type="similarity">
    <text evidence="8">Belongs to the Pal lipoprotein family.</text>
</comment>
<keyword evidence="3 8" id="KW-0472">Membrane</keyword>
<dbReference type="InterPro" id="IPR006664">
    <property type="entry name" value="OMP_bac"/>
</dbReference>
<dbReference type="GO" id="GO:0051301">
    <property type="term" value="P:cell division"/>
    <property type="evidence" value="ECO:0007669"/>
    <property type="project" value="UniProtKB-KW"/>
</dbReference>
<evidence type="ECO:0000256" key="3">
    <source>
        <dbReference type="ARBA" id="ARBA00023136"/>
    </source>
</evidence>
<dbReference type="GO" id="GO:0009279">
    <property type="term" value="C:cell outer membrane"/>
    <property type="evidence" value="ECO:0007669"/>
    <property type="project" value="UniProtKB-SubCell"/>
</dbReference>
<evidence type="ECO:0000256" key="4">
    <source>
        <dbReference type="ARBA" id="ARBA00023139"/>
    </source>
</evidence>
<dbReference type="PROSITE" id="PS51257">
    <property type="entry name" value="PROKAR_LIPOPROTEIN"/>
    <property type="match status" value="1"/>
</dbReference>
<dbReference type="PANTHER" id="PTHR30329">
    <property type="entry name" value="STATOR ELEMENT OF FLAGELLAR MOTOR COMPLEX"/>
    <property type="match status" value="1"/>
</dbReference>
<name>C8X371_DESRD</name>
<dbReference type="eggNOG" id="COG2885">
    <property type="taxonomic scope" value="Bacteria"/>
</dbReference>
<dbReference type="RefSeq" id="WP_015752011.1">
    <property type="nucleotide sequence ID" value="NC_013223.1"/>
</dbReference>
<reference evidence="12" key="1">
    <citation type="submission" date="2009-09" db="EMBL/GenBank/DDBJ databases">
        <title>The complete chromosome of Desulfohalobium retbaense DSM 5692.</title>
        <authorList>
            <consortium name="US DOE Joint Genome Institute (JGI-PGF)"/>
            <person name="Lucas S."/>
            <person name="Copeland A."/>
            <person name="Lapidus A."/>
            <person name="Glavina del Rio T."/>
            <person name="Dalin E."/>
            <person name="Tice H."/>
            <person name="Bruce D."/>
            <person name="Goodwin L."/>
            <person name="Pitluck S."/>
            <person name="Kyrpides N."/>
            <person name="Mavromatis K."/>
            <person name="Ivanova N."/>
            <person name="Mikhailova N."/>
            <person name="Munk A.C."/>
            <person name="Brettin T."/>
            <person name="Detter J.C."/>
            <person name="Han C."/>
            <person name="Tapia R."/>
            <person name="Larimer F."/>
            <person name="Land M."/>
            <person name="Hauser L."/>
            <person name="Markowitz V."/>
            <person name="Cheng J.-F."/>
            <person name="Hugenholtz P."/>
            <person name="Woyke T."/>
            <person name="Wu D."/>
            <person name="Spring S."/>
            <person name="Klenk H.-P."/>
            <person name="Eisen J.A."/>
        </authorList>
    </citation>
    <scope>NUCLEOTIDE SEQUENCE [LARGE SCALE GENOMIC DNA]</scope>
    <source>
        <strain evidence="12">DSM 5692</strain>
    </source>
</reference>
<keyword evidence="12" id="KW-1185">Reference proteome</keyword>
<keyword evidence="1" id="KW-0132">Cell division</keyword>
<dbReference type="OrthoDB" id="9809164at2"/>
<dbReference type="PROSITE" id="PS51123">
    <property type="entry name" value="OMPA_2"/>
    <property type="match status" value="1"/>
</dbReference>
<sequence length="199" mass="22269">MDKRMMWGVLVFTVALLLSAGCAKKQLDTQAGEMGGTETTMQDSQDMGPDGTGQDGMDMETSVSEEPKDVDEWEAKESSGAAEEEKALSNLREEIYFDFDSFELKPDARDVLQDKAALLDDNPGYKMIIEGHCDERGTQEYNLALGERRARAAYEFLILLGIDANRLQIVSYGEERPAVEGSNEAAWAKNRRCEFKIYE</sequence>
<evidence type="ECO:0000256" key="7">
    <source>
        <dbReference type="ARBA" id="ARBA00023306"/>
    </source>
</evidence>
<dbReference type="InterPro" id="IPR006665">
    <property type="entry name" value="OmpA-like"/>
</dbReference>
<evidence type="ECO:0000256" key="8">
    <source>
        <dbReference type="HAMAP-Rule" id="MF_02204"/>
    </source>
</evidence>
<dbReference type="HAMAP" id="MF_02204">
    <property type="entry name" value="Pal"/>
    <property type="match status" value="1"/>
</dbReference>
<evidence type="ECO:0000256" key="9">
    <source>
        <dbReference type="SAM" id="MobiDB-lite"/>
    </source>
</evidence>
<dbReference type="SUPFAM" id="SSF103088">
    <property type="entry name" value="OmpA-like"/>
    <property type="match status" value="1"/>
</dbReference>
<comment type="subcellular location">
    <subcellularLocation>
        <location evidence="8">Cell outer membrane</location>
        <topology evidence="8">Lipid-anchor</topology>
    </subcellularLocation>
</comment>
<dbReference type="PRINTS" id="PR01021">
    <property type="entry name" value="OMPADOMAIN"/>
</dbReference>
<dbReference type="Pfam" id="PF00691">
    <property type="entry name" value="OmpA"/>
    <property type="match status" value="1"/>
</dbReference>
<dbReference type="HOGENOM" id="CLU_016890_9_0_7"/>
<dbReference type="CDD" id="cd07185">
    <property type="entry name" value="OmpA_C-like"/>
    <property type="match status" value="1"/>
</dbReference>
<keyword evidence="7" id="KW-0131">Cell cycle</keyword>
<evidence type="ECO:0000256" key="1">
    <source>
        <dbReference type="ARBA" id="ARBA00022618"/>
    </source>
</evidence>
<keyword evidence="4 8" id="KW-0564">Palmitate</keyword>
<dbReference type="NCBIfam" id="TIGR02802">
    <property type="entry name" value="Pal_lipo"/>
    <property type="match status" value="1"/>
</dbReference>
<keyword evidence="5 8" id="KW-0998">Cell outer membrane</keyword>
<proteinExistence type="inferred from homology"/>
<keyword evidence="6 8" id="KW-0449">Lipoprotein</keyword>
<keyword evidence="2 8" id="KW-0732">Signal</keyword>
<dbReference type="PANTHER" id="PTHR30329:SF21">
    <property type="entry name" value="LIPOPROTEIN YIAD-RELATED"/>
    <property type="match status" value="1"/>
</dbReference>
<dbReference type="InterPro" id="IPR039001">
    <property type="entry name" value="Pal"/>
</dbReference>
<dbReference type="STRING" id="485915.Dret_1584"/>
<reference evidence="11 12" key="2">
    <citation type="journal article" date="2010" name="Stand. Genomic Sci.">
        <title>Complete genome sequence of Desulfohalobium retbaense type strain (HR(100)).</title>
        <authorList>
            <person name="Spring S."/>
            <person name="Nolan M."/>
            <person name="Lapidus A."/>
            <person name="Glavina Del Rio T."/>
            <person name="Copeland A."/>
            <person name="Tice H."/>
            <person name="Cheng J.F."/>
            <person name="Lucas S."/>
            <person name="Land M."/>
            <person name="Chen F."/>
            <person name="Bruce D."/>
            <person name="Goodwin L."/>
            <person name="Pitluck S."/>
            <person name="Ivanova N."/>
            <person name="Mavromatis K."/>
            <person name="Mikhailova N."/>
            <person name="Pati A."/>
            <person name="Chen A."/>
            <person name="Palaniappan K."/>
            <person name="Hauser L."/>
            <person name="Chang Y.J."/>
            <person name="Jeffries C.D."/>
            <person name="Munk C."/>
            <person name="Kiss H."/>
            <person name="Chain P."/>
            <person name="Han C."/>
            <person name="Brettin T."/>
            <person name="Detter J.C."/>
            <person name="Schuler E."/>
            <person name="Goker M."/>
            <person name="Rohde M."/>
            <person name="Bristow J."/>
            <person name="Eisen J.A."/>
            <person name="Markowitz V."/>
            <person name="Hugenholtz P."/>
            <person name="Kyrpides N.C."/>
            <person name="Klenk H.P."/>
        </authorList>
    </citation>
    <scope>NUCLEOTIDE SEQUENCE [LARGE SCALE GENOMIC DNA]</scope>
    <source>
        <strain evidence="11 12">DSM 5692</strain>
    </source>
</reference>
<feature type="region of interest" description="Disordered" evidence="9">
    <location>
        <begin position="33"/>
        <end position="84"/>
    </location>
</feature>
<dbReference type="Gene3D" id="3.30.1330.60">
    <property type="entry name" value="OmpA-like domain"/>
    <property type="match status" value="1"/>
</dbReference>
<protein>
    <recommendedName>
        <fullName evidence="8">Peptidoglycan-associated lipoprotein</fullName>
        <shortName evidence="8">PAL</shortName>
    </recommendedName>
</protein>
<dbReference type="InterPro" id="IPR050330">
    <property type="entry name" value="Bact_OuterMem_StrucFunc"/>
</dbReference>
<evidence type="ECO:0000256" key="5">
    <source>
        <dbReference type="ARBA" id="ARBA00023237"/>
    </source>
</evidence>
<feature type="compositionally biased region" description="Basic and acidic residues" evidence="9">
    <location>
        <begin position="73"/>
        <end position="84"/>
    </location>
</feature>
<dbReference type="InterPro" id="IPR014169">
    <property type="entry name" value="Pal_lipo_C"/>
</dbReference>
<evidence type="ECO:0000259" key="10">
    <source>
        <dbReference type="PROSITE" id="PS51123"/>
    </source>
</evidence>